<dbReference type="AlphaFoldDB" id="A0A369AY86"/>
<reference evidence="2 3" key="1">
    <citation type="submission" date="2018-07" db="EMBL/GenBank/DDBJ databases">
        <title>Genomic Encyclopedia of Type Strains, Phase III (KMG-III): the genomes of soil and plant-associated and newly described type strains.</title>
        <authorList>
            <person name="Whitman W."/>
        </authorList>
    </citation>
    <scope>NUCLEOTIDE SEQUENCE [LARGE SCALE GENOMIC DNA]</scope>
    <source>
        <strain evidence="2 3">CECT 8333</strain>
    </source>
</reference>
<keyword evidence="1" id="KW-1133">Transmembrane helix</keyword>
<gene>
    <name evidence="2" type="ORF">DFP94_12112</name>
</gene>
<keyword evidence="1" id="KW-0472">Membrane</keyword>
<name>A0A369AY86_9BACL</name>
<proteinExistence type="predicted"/>
<accession>A0A369AY86</accession>
<feature type="transmembrane region" description="Helical" evidence="1">
    <location>
        <begin position="109"/>
        <end position="127"/>
    </location>
</feature>
<protein>
    <submittedName>
        <fullName evidence="2">Uncharacterized protein</fullName>
    </submittedName>
</protein>
<comment type="caution">
    <text evidence="2">The sequence shown here is derived from an EMBL/GenBank/DDBJ whole genome shotgun (WGS) entry which is preliminary data.</text>
</comment>
<organism evidence="2 3">
    <name type="scientific">Fontibacillus phaseoli</name>
    <dbReference type="NCBI Taxonomy" id="1416533"/>
    <lineage>
        <taxon>Bacteria</taxon>
        <taxon>Bacillati</taxon>
        <taxon>Bacillota</taxon>
        <taxon>Bacilli</taxon>
        <taxon>Bacillales</taxon>
        <taxon>Paenibacillaceae</taxon>
        <taxon>Fontibacillus</taxon>
    </lineage>
</organism>
<evidence type="ECO:0000256" key="1">
    <source>
        <dbReference type="SAM" id="Phobius"/>
    </source>
</evidence>
<sequence>MLGKDRKRWVQDIHLGSDRMLAWNLHFQRVQIPDRDASLAGSDNAEFQLVHVTSTPVDFLYPGRQVIGNERKMGRGNRIEPCRTYLAILSCGIMLCCLLFLFLPDSTGGPMGIHLFPCACVFCFDGISMKNGGFYNGILCAG</sequence>
<keyword evidence="1" id="KW-0812">Transmembrane</keyword>
<evidence type="ECO:0000313" key="2">
    <source>
        <dbReference type="EMBL" id="RCX13288.1"/>
    </source>
</evidence>
<dbReference type="Proteomes" id="UP000253090">
    <property type="component" value="Unassembled WGS sequence"/>
</dbReference>
<dbReference type="EMBL" id="QPJW01000021">
    <property type="protein sequence ID" value="RCX13288.1"/>
    <property type="molecule type" value="Genomic_DNA"/>
</dbReference>
<evidence type="ECO:0000313" key="3">
    <source>
        <dbReference type="Proteomes" id="UP000253090"/>
    </source>
</evidence>
<feature type="transmembrane region" description="Helical" evidence="1">
    <location>
        <begin position="82"/>
        <end position="103"/>
    </location>
</feature>
<keyword evidence="3" id="KW-1185">Reference proteome</keyword>